<evidence type="ECO:0000256" key="1">
    <source>
        <dbReference type="ARBA" id="ARBA00023157"/>
    </source>
</evidence>
<dbReference type="InterPro" id="IPR009003">
    <property type="entry name" value="Peptidase_S1_PA"/>
</dbReference>
<dbReference type="InterPro" id="IPR001254">
    <property type="entry name" value="Trypsin_dom"/>
</dbReference>
<dbReference type="Proteomes" id="UP000694923">
    <property type="component" value="Unplaced"/>
</dbReference>
<dbReference type="Pfam" id="PF00089">
    <property type="entry name" value="Trypsin"/>
    <property type="match status" value="1"/>
</dbReference>
<dbReference type="InterPro" id="IPR043504">
    <property type="entry name" value="Peptidase_S1_PA_chymotrypsin"/>
</dbReference>
<organism evidence="5 6">
    <name type="scientific">Galeopterus variegatus</name>
    <name type="common">Malayan flying lemur</name>
    <name type="synonym">Cynocephalus variegatus</name>
    <dbReference type="NCBI Taxonomy" id="482537"/>
    <lineage>
        <taxon>Eukaryota</taxon>
        <taxon>Metazoa</taxon>
        <taxon>Chordata</taxon>
        <taxon>Craniata</taxon>
        <taxon>Vertebrata</taxon>
        <taxon>Euteleostomi</taxon>
        <taxon>Mammalia</taxon>
        <taxon>Eutheria</taxon>
        <taxon>Euarchontoglires</taxon>
        <taxon>Dermoptera</taxon>
        <taxon>Cynocephalidae</taxon>
        <taxon>Galeopterus</taxon>
    </lineage>
</organism>
<accession>A0ABM0SA00</accession>
<evidence type="ECO:0000313" key="5">
    <source>
        <dbReference type="Proteomes" id="UP000694923"/>
    </source>
</evidence>
<feature type="region of interest" description="Disordered" evidence="2">
    <location>
        <begin position="15"/>
        <end position="37"/>
    </location>
</feature>
<evidence type="ECO:0000256" key="3">
    <source>
        <dbReference type="SAM" id="Phobius"/>
    </source>
</evidence>
<dbReference type="Gene3D" id="2.40.10.10">
    <property type="entry name" value="Trypsin-like serine proteases"/>
    <property type="match status" value="1"/>
</dbReference>
<dbReference type="InterPro" id="IPR001314">
    <property type="entry name" value="Peptidase_S1A"/>
</dbReference>
<dbReference type="GeneID" id="103606911"/>
<gene>
    <name evidence="6" type="primary">LOC103606911</name>
</gene>
<evidence type="ECO:0000313" key="6">
    <source>
        <dbReference type="RefSeq" id="XP_008589691.1"/>
    </source>
</evidence>
<feature type="transmembrane region" description="Helical" evidence="3">
    <location>
        <begin position="263"/>
        <end position="282"/>
    </location>
</feature>
<keyword evidence="5" id="KW-1185">Reference proteome</keyword>
<feature type="compositionally biased region" description="Basic and acidic residues" evidence="2">
    <location>
        <begin position="17"/>
        <end position="27"/>
    </location>
</feature>
<evidence type="ECO:0000256" key="2">
    <source>
        <dbReference type="SAM" id="MobiDB-lite"/>
    </source>
</evidence>
<proteinExistence type="predicted"/>
<feature type="domain" description="Peptidase S1" evidence="4">
    <location>
        <begin position="9"/>
        <end position="249"/>
    </location>
</feature>
<dbReference type="PANTHER" id="PTHR24253">
    <property type="entry name" value="TRANSMEMBRANE PROTEASE SERINE"/>
    <property type="match status" value="1"/>
</dbReference>
<evidence type="ECO:0000259" key="4">
    <source>
        <dbReference type="PROSITE" id="PS50240"/>
    </source>
</evidence>
<dbReference type="CDD" id="cd00190">
    <property type="entry name" value="Tryp_SPc"/>
    <property type="match status" value="1"/>
</dbReference>
<keyword evidence="3" id="KW-1133">Transmembrane helix</keyword>
<dbReference type="RefSeq" id="XP_008589691.1">
    <property type="nucleotide sequence ID" value="XM_008591469.1"/>
</dbReference>
<dbReference type="SUPFAM" id="SSF50494">
    <property type="entry name" value="Trypsin-like serine proteases"/>
    <property type="match status" value="1"/>
</dbReference>
<keyword evidence="1" id="KW-1015">Disulfide bond</keyword>
<reference evidence="6" key="1">
    <citation type="submission" date="2025-08" db="UniProtKB">
        <authorList>
            <consortium name="RefSeq"/>
        </authorList>
    </citation>
    <scope>IDENTIFICATION</scope>
</reference>
<dbReference type="SMART" id="SM00020">
    <property type="entry name" value="Tryp_SPc"/>
    <property type="match status" value="1"/>
</dbReference>
<keyword evidence="3" id="KW-0812">Transmembrane</keyword>
<keyword evidence="3" id="KW-0472">Membrane</keyword>
<dbReference type="PROSITE" id="PS50240">
    <property type="entry name" value="TRYPSIN_DOM"/>
    <property type="match status" value="1"/>
</dbReference>
<protein>
    <submittedName>
        <fullName evidence="6">Serine protease 52-like</fullName>
    </submittedName>
</protein>
<sequence length="284" mass="31799">MSLLDYDQLVGNNANGKAEDYHQHDLSRNPSATVDSGTGVCAPHPQLHTLKPSPPEWLYGEMVPLRRFLTIAYGIDDFNNQNSTRVKVAKLITHPYFDPWIMDNDVALLLLQSPLNLSVSTAPICLSEVTDMRRWRNCWVTGYGTTDPFHKQAVSAKLMKVDLKLINWDKCLHAISLITKNMICAGTPEGGKDACQSDSGGPLVCQKKKKSIWYQLGIVSWGVGCGLKDKPGVYTKVSSYLLWINTETKLAGKPYMHERDSGYSLLLSSWATLFLYFVILLLSW</sequence>
<dbReference type="PRINTS" id="PR00722">
    <property type="entry name" value="CHYMOTRYPSIN"/>
</dbReference>
<name>A0ABM0SA00_GALVR</name>
<dbReference type="PANTHER" id="PTHR24253:SF8">
    <property type="entry name" value="SERINE PROTEASE 52"/>
    <property type="match status" value="1"/>
</dbReference>